<evidence type="ECO:0000256" key="1">
    <source>
        <dbReference type="SAM" id="Phobius"/>
    </source>
</evidence>
<dbReference type="Proteomes" id="UP000235145">
    <property type="component" value="Unassembled WGS sequence"/>
</dbReference>
<keyword evidence="1" id="KW-0812">Transmembrane</keyword>
<accession>A0A9R1WWH5</accession>
<keyword evidence="1" id="KW-0472">Membrane</keyword>
<name>A0A9R1WWH5_LACSA</name>
<dbReference type="EMBL" id="NBSK02000008">
    <property type="protein sequence ID" value="KAJ0189129.1"/>
    <property type="molecule type" value="Genomic_DNA"/>
</dbReference>
<protein>
    <submittedName>
        <fullName evidence="2">Uncharacterized protein</fullName>
    </submittedName>
</protein>
<dbReference type="PANTHER" id="PTHR31973:SF187">
    <property type="entry name" value="MUTATOR TRANSPOSASE MUDRA PROTEIN"/>
    <property type="match status" value="1"/>
</dbReference>
<keyword evidence="3" id="KW-1185">Reference proteome</keyword>
<organism evidence="2 3">
    <name type="scientific">Lactuca sativa</name>
    <name type="common">Garden lettuce</name>
    <dbReference type="NCBI Taxonomy" id="4236"/>
    <lineage>
        <taxon>Eukaryota</taxon>
        <taxon>Viridiplantae</taxon>
        <taxon>Streptophyta</taxon>
        <taxon>Embryophyta</taxon>
        <taxon>Tracheophyta</taxon>
        <taxon>Spermatophyta</taxon>
        <taxon>Magnoliopsida</taxon>
        <taxon>eudicotyledons</taxon>
        <taxon>Gunneridae</taxon>
        <taxon>Pentapetalae</taxon>
        <taxon>asterids</taxon>
        <taxon>campanulids</taxon>
        <taxon>Asterales</taxon>
        <taxon>Asteraceae</taxon>
        <taxon>Cichorioideae</taxon>
        <taxon>Cichorieae</taxon>
        <taxon>Lactucinae</taxon>
        <taxon>Lactuca</taxon>
    </lineage>
</organism>
<keyword evidence="1" id="KW-1133">Transmembrane helix</keyword>
<evidence type="ECO:0000313" key="2">
    <source>
        <dbReference type="EMBL" id="KAJ0189129.1"/>
    </source>
</evidence>
<sequence length="219" mass="25937">MYTYTHIKTDLMDRFEACFVAIGWVIHAFICCFLSVIFIGSVHLREDYLKTMFGTVAINRNNQTLPIEFGMAVENNLYYCIWFLMRLREALRHGREVSFITDMNDVVSSCIEHVFPDSYHGYTSKIYAHKRRIWQNITTFVLNDIQLITMSDFEENICRLTPDAREILTNIGHAKWARVYFPNIRWNVVNIDVPHFFVLWVNQCNVLIIMLTESIRDYI</sequence>
<gene>
    <name evidence="2" type="ORF">LSAT_V11C800396290</name>
</gene>
<dbReference type="PANTHER" id="PTHR31973">
    <property type="entry name" value="POLYPROTEIN, PUTATIVE-RELATED"/>
    <property type="match status" value="1"/>
</dbReference>
<dbReference type="AlphaFoldDB" id="A0A9R1WWH5"/>
<feature type="transmembrane region" description="Helical" evidence="1">
    <location>
        <begin position="20"/>
        <end position="42"/>
    </location>
</feature>
<evidence type="ECO:0000313" key="3">
    <source>
        <dbReference type="Proteomes" id="UP000235145"/>
    </source>
</evidence>
<proteinExistence type="predicted"/>
<comment type="caution">
    <text evidence="2">The sequence shown here is derived from an EMBL/GenBank/DDBJ whole genome shotgun (WGS) entry which is preliminary data.</text>
</comment>
<reference evidence="2 3" key="1">
    <citation type="journal article" date="2017" name="Nat. Commun.">
        <title>Genome assembly with in vitro proximity ligation data and whole-genome triplication in lettuce.</title>
        <authorList>
            <person name="Reyes-Chin-Wo S."/>
            <person name="Wang Z."/>
            <person name="Yang X."/>
            <person name="Kozik A."/>
            <person name="Arikit S."/>
            <person name="Song C."/>
            <person name="Xia L."/>
            <person name="Froenicke L."/>
            <person name="Lavelle D.O."/>
            <person name="Truco M.J."/>
            <person name="Xia R."/>
            <person name="Zhu S."/>
            <person name="Xu C."/>
            <person name="Xu H."/>
            <person name="Xu X."/>
            <person name="Cox K."/>
            <person name="Korf I."/>
            <person name="Meyers B.C."/>
            <person name="Michelmore R.W."/>
        </authorList>
    </citation>
    <scope>NUCLEOTIDE SEQUENCE [LARGE SCALE GENOMIC DNA]</scope>
    <source>
        <strain evidence="3">cv. Salinas</strain>
        <tissue evidence="2">Seedlings</tissue>
    </source>
</reference>